<dbReference type="Proteomes" id="UP000276133">
    <property type="component" value="Unassembled WGS sequence"/>
</dbReference>
<proteinExistence type="predicted"/>
<accession>A0A3M7P8B6</accession>
<evidence type="ECO:0000313" key="2">
    <source>
        <dbReference type="Proteomes" id="UP000276133"/>
    </source>
</evidence>
<reference evidence="1 2" key="1">
    <citation type="journal article" date="2018" name="Sci. Rep.">
        <title>Genomic signatures of local adaptation to the degree of environmental predictability in rotifers.</title>
        <authorList>
            <person name="Franch-Gras L."/>
            <person name="Hahn C."/>
            <person name="Garcia-Roger E.M."/>
            <person name="Carmona M.J."/>
            <person name="Serra M."/>
            <person name="Gomez A."/>
        </authorList>
    </citation>
    <scope>NUCLEOTIDE SEQUENCE [LARGE SCALE GENOMIC DNA]</scope>
    <source>
        <strain evidence="1">HYR1</strain>
    </source>
</reference>
<gene>
    <name evidence="1" type="ORF">BpHYR1_022145</name>
</gene>
<keyword evidence="2" id="KW-1185">Reference proteome</keyword>
<protein>
    <submittedName>
        <fullName evidence="1">Uncharacterized protein</fullName>
    </submittedName>
</protein>
<sequence>MNSPALIEKNKIKNFHYLVLLKFIKPPIMRKLFYTIEEILIEKIFQRKPCIKKSDHSTSNDKFVIIFFS</sequence>
<organism evidence="1 2">
    <name type="scientific">Brachionus plicatilis</name>
    <name type="common">Marine rotifer</name>
    <name type="synonym">Brachionus muelleri</name>
    <dbReference type="NCBI Taxonomy" id="10195"/>
    <lineage>
        <taxon>Eukaryota</taxon>
        <taxon>Metazoa</taxon>
        <taxon>Spiralia</taxon>
        <taxon>Gnathifera</taxon>
        <taxon>Rotifera</taxon>
        <taxon>Eurotatoria</taxon>
        <taxon>Monogononta</taxon>
        <taxon>Pseudotrocha</taxon>
        <taxon>Ploima</taxon>
        <taxon>Brachionidae</taxon>
        <taxon>Brachionus</taxon>
    </lineage>
</organism>
<name>A0A3M7P8B6_BRAPC</name>
<evidence type="ECO:0000313" key="1">
    <source>
        <dbReference type="EMBL" id="RMZ94954.1"/>
    </source>
</evidence>
<comment type="caution">
    <text evidence="1">The sequence shown here is derived from an EMBL/GenBank/DDBJ whole genome shotgun (WGS) entry which is preliminary data.</text>
</comment>
<dbReference type="AlphaFoldDB" id="A0A3M7P8B6"/>
<dbReference type="EMBL" id="REGN01012710">
    <property type="protein sequence ID" value="RMZ94954.1"/>
    <property type="molecule type" value="Genomic_DNA"/>
</dbReference>